<dbReference type="NCBIfam" id="TIGR01167">
    <property type="entry name" value="LPXTG_anchor"/>
    <property type="match status" value="1"/>
</dbReference>
<feature type="compositionally biased region" description="Acidic residues" evidence="6">
    <location>
        <begin position="285"/>
        <end position="320"/>
    </location>
</feature>
<name>A0ABY4GTX2_9BACI</name>
<evidence type="ECO:0000256" key="7">
    <source>
        <dbReference type="SAM" id="Phobius"/>
    </source>
</evidence>
<dbReference type="InterPro" id="IPR046780">
    <property type="entry name" value="aBig_2"/>
</dbReference>
<feature type="transmembrane region" description="Helical" evidence="7">
    <location>
        <begin position="351"/>
        <end position="371"/>
    </location>
</feature>
<protein>
    <submittedName>
        <fullName evidence="9">LamG domain-containing protein</fullName>
    </submittedName>
</protein>
<dbReference type="PROSITE" id="PS50847">
    <property type="entry name" value="GRAM_POS_ANCHORING"/>
    <property type="match status" value="1"/>
</dbReference>
<keyword evidence="7" id="KW-1133">Transmembrane helix</keyword>
<evidence type="ECO:0000256" key="3">
    <source>
        <dbReference type="ARBA" id="ARBA00022525"/>
    </source>
</evidence>
<keyword evidence="2" id="KW-0134">Cell wall</keyword>
<feature type="region of interest" description="Disordered" evidence="6">
    <location>
        <begin position="278"/>
        <end position="346"/>
    </location>
</feature>
<keyword evidence="10" id="KW-1185">Reference proteome</keyword>
<proteinExistence type="predicted"/>
<feature type="domain" description="Gram-positive cocci surface proteins LPxTG" evidence="8">
    <location>
        <begin position="344"/>
        <end position="379"/>
    </location>
</feature>
<keyword evidence="4" id="KW-0732">Signal</keyword>
<keyword evidence="7" id="KW-0812">Transmembrane</keyword>
<accession>A0ABY4GTX2</accession>
<dbReference type="Pfam" id="PF20578">
    <property type="entry name" value="aBig_2"/>
    <property type="match status" value="1"/>
</dbReference>
<dbReference type="InterPro" id="IPR019931">
    <property type="entry name" value="LPXTG_anchor"/>
</dbReference>
<evidence type="ECO:0000259" key="8">
    <source>
        <dbReference type="PROSITE" id="PS50847"/>
    </source>
</evidence>
<sequence>MKDLTLPKEGEQGVTISWESSNQEVVNNDGEIQRPAFGEAPIAVTLTAHLKKGEASQEKAFELTVLPETFKGLVAHYNFEDNLSDSTGNVEDGTLTGNRLNNTGGTIDFVEGQSGKAAKFDGESGVKLPDGLINSYSYSVALWLKPSDLSGYTTSFFGASANNSWVSLLPNGFGDETLLWSGEEWFDGSTGMQIPLDEWSHVVFTVDQGALTIYINGEKVSEMPKFPDVFTKLDAEFGLGVNYWDTPFQGLMDEVYIYNNQVLSQDQVTNYLAEGTFELSTSNNGDDETEEEGTDEGTTEEENEEETVTEDTSQDEEEGQDSNKNNSTEEEAATPTDDEKEHSLPDTATGMYSWMLAGIGLLCIGATAYLVTRRKRNES</sequence>
<keyword evidence="7" id="KW-0472">Membrane</keyword>
<gene>
    <name evidence="9" type="ORF">MUN87_04935</name>
</gene>
<dbReference type="SUPFAM" id="SSF49899">
    <property type="entry name" value="Concanavalin A-like lectins/glucanases"/>
    <property type="match status" value="1"/>
</dbReference>
<evidence type="ECO:0000313" key="9">
    <source>
        <dbReference type="EMBL" id="UOQ87425.1"/>
    </source>
</evidence>
<keyword evidence="5" id="KW-0572">Peptidoglycan-anchor</keyword>
<evidence type="ECO:0000256" key="4">
    <source>
        <dbReference type="ARBA" id="ARBA00022729"/>
    </source>
</evidence>
<organism evidence="9 10">
    <name type="scientific">Gracilibacillus salinarum</name>
    <dbReference type="NCBI Taxonomy" id="2932255"/>
    <lineage>
        <taxon>Bacteria</taxon>
        <taxon>Bacillati</taxon>
        <taxon>Bacillota</taxon>
        <taxon>Bacilli</taxon>
        <taxon>Bacillales</taxon>
        <taxon>Bacillaceae</taxon>
        <taxon>Gracilibacillus</taxon>
    </lineage>
</organism>
<evidence type="ECO:0000256" key="5">
    <source>
        <dbReference type="ARBA" id="ARBA00023088"/>
    </source>
</evidence>
<dbReference type="EMBL" id="CP095071">
    <property type="protein sequence ID" value="UOQ87425.1"/>
    <property type="molecule type" value="Genomic_DNA"/>
</dbReference>
<dbReference type="Proteomes" id="UP000831537">
    <property type="component" value="Chromosome"/>
</dbReference>
<comment type="subcellular location">
    <subcellularLocation>
        <location evidence="1">Secreted</location>
        <location evidence="1">Cell wall</location>
        <topology evidence="1">Peptidoglycan-anchor</topology>
    </subcellularLocation>
</comment>
<dbReference type="Gene3D" id="2.60.120.200">
    <property type="match status" value="1"/>
</dbReference>
<evidence type="ECO:0000256" key="1">
    <source>
        <dbReference type="ARBA" id="ARBA00004168"/>
    </source>
</evidence>
<dbReference type="InterPro" id="IPR013320">
    <property type="entry name" value="ConA-like_dom_sf"/>
</dbReference>
<reference evidence="9 10" key="1">
    <citation type="submission" date="2022-04" db="EMBL/GenBank/DDBJ databases">
        <title>Gracilibacillus sp. isolated from saltern.</title>
        <authorList>
            <person name="Won M."/>
            <person name="Lee C.-M."/>
            <person name="Woen H.-Y."/>
            <person name="Kwon S.-W."/>
        </authorList>
    </citation>
    <scope>NUCLEOTIDE SEQUENCE [LARGE SCALE GENOMIC DNA]</scope>
    <source>
        <strain evidence="9 10">SSPM10-3</strain>
    </source>
</reference>
<evidence type="ECO:0000256" key="6">
    <source>
        <dbReference type="SAM" id="MobiDB-lite"/>
    </source>
</evidence>
<evidence type="ECO:0000256" key="2">
    <source>
        <dbReference type="ARBA" id="ARBA00022512"/>
    </source>
</evidence>
<dbReference type="Pfam" id="PF13385">
    <property type="entry name" value="Laminin_G_3"/>
    <property type="match status" value="1"/>
</dbReference>
<keyword evidence="3" id="KW-0964">Secreted</keyword>
<evidence type="ECO:0000313" key="10">
    <source>
        <dbReference type="Proteomes" id="UP000831537"/>
    </source>
</evidence>